<reference evidence="1" key="1">
    <citation type="submission" date="2019-10" db="EMBL/GenBank/DDBJ databases">
        <authorList>
            <consortium name="DOE Joint Genome Institute"/>
            <person name="Kuo A."/>
            <person name="Miyauchi S."/>
            <person name="Kiss E."/>
            <person name="Drula E."/>
            <person name="Kohler A."/>
            <person name="Sanchez-Garcia M."/>
            <person name="Andreopoulos B."/>
            <person name="Barry K.W."/>
            <person name="Bonito G."/>
            <person name="Buee M."/>
            <person name="Carver A."/>
            <person name="Chen C."/>
            <person name="Cichocki N."/>
            <person name="Clum A."/>
            <person name="Culley D."/>
            <person name="Crous P.W."/>
            <person name="Fauchery L."/>
            <person name="Girlanda M."/>
            <person name="Hayes R."/>
            <person name="Keri Z."/>
            <person name="Labutti K."/>
            <person name="Lipzen A."/>
            <person name="Lombard V."/>
            <person name="Magnuson J."/>
            <person name="Maillard F."/>
            <person name="Morin E."/>
            <person name="Murat C."/>
            <person name="Nolan M."/>
            <person name="Ohm R."/>
            <person name="Pangilinan J."/>
            <person name="Pereira M."/>
            <person name="Perotto S."/>
            <person name="Peter M."/>
            <person name="Riley R."/>
            <person name="Sitrit Y."/>
            <person name="Stielow B."/>
            <person name="Szollosi G."/>
            <person name="Zifcakova L."/>
            <person name="Stursova M."/>
            <person name="Spatafora J.W."/>
            <person name="Tedersoo L."/>
            <person name="Vaario L.-M."/>
            <person name="Yamada A."/>
            <person name="Yan M."/>
            <person name="Wang P."/>
            <person name="Xu J."/>
            <person name="Bruns T."/>
            <person name="Baldrian P."/>
            <person name="Vilgalys R."/>
            <person name="Henrissat B."/>
            <person name="Grigoriev I.V."/>
            <person name="Hibbett D."/>
            <person name="Nagy L.G."/>
            <person name="Martin F.M."/>
        </authorList>
    </citation>
    <scope>NUCLEOTIDE SEQUENCE</scope>
    <source>
        <strain evidence="1">P2</strain>
    </source>
</reference>
<reference evidence="1" key="2">
    <citation type="journal article" date="2020" name="Nat. Commun.">
        <title>Large-scale genome sequencing of mycorrhizal fungi provides insights into the early evolution of symbiotic traits.</title>
        <authorList>
            <person name="Miyauchi S."/>
            <person name="Kiss E."/>
            <person name="Kuo A."/>
            <person name="Drula E."/>
            <person name="Kohler A."/>
            <person name="Sanchez-Garcia M."/>
            <person name="Morin E."/>
            <person name="Andreopoulos B."/>
            <person name="Barry K.W."/>
            <person name="Bonito G."/>
            <person name="Buee M."/>
            <person name="Carver A."/>
            <person name="Chen C."/>
            <person name="Cichocki N."/>
            <person name="Clum A."/>
            <person name="Culley D."/>
            <person name="Crous P.W."/>
            <person name="Fauchery L."/>
            <person name="Girlanda M."/>
            <person name="Hayes R.D."/>
            <person name="Keri Z."/>
            <person name="LaButti K."/>
            <person name="Lipzen A."/>
            <person name="Lombard V."/>
            <person name="Magnuson J."/>
            <person name="Maillard F."/>
            <person name="Murat C."/>
            <person name="Nolan M."/>
            <person name="Ohm R.A."/>
            <person name="Pangilinan J."/>
            <person name="Pereira M.F."/>
            <person name="Perotto S."/>
            <person name="Peter M."/>
            <person name="Pfister S."/>
            <person name="Riley R."/>
            <person name="Sitrit Y."/>
            <person name="Stielow J.B."/>
            <person name="Szollosi G."/>
            <person name="Zifcakova L."/>
            <person name="Stursova M."/>
            <person name="Spatafora J.W."/>
            <person name="Tedersoo L."/>
            <person name="Vaario L.M."/>
            <person name="Yamada A."/>
            <person name="Yan M."/>
            <person name="Wang P."/>
            <person name="Xu J."/>
            <person name="Bruns T."/>
            <person name="Baldrian P."/>
            <person name="Vilgalys R."/>
            <person name="Dunand C."/>
            <person name="Henrissat B."/>
            <person name="Grigoriev I.V."/>
            <person name="Hibbett D."/>
            <person name="Nagy L.G."/>
            <person name="Martin F.M."/>
        </authorList>
    </citation>
    <scope>NUCLEOTIDE SEQUENCE</scope>
    <source>
        <strain evidence="1">P2</strain>
    </source>
</reference>
<accession>A0ACB6ZMP2</accession>
<evidence type="ECO:0000313" key="1">
    <source>
        <dbReference type="EMBL" id="KAF9650842.1"/>
    </source>
</evidence>
<dbReference type="Proteomes" id="UP000886501">
    <property type="component" value="Unassembled WGS sequence"/>
</dbReference>
<comment type="caution">
    <text evidence="1">The sequence shown here is derived from an EMBL/GenBank/DDBJ whole genome shotgun (WGS) entry which is preliminary data.</text>
</comment>
<organism evidence="1 2">
    <name type="scientific">Thelephora ganbajun</name>
    <name type="common">Ganba fungus</name>
    <dbReference type="NCBI Taxonomy" id="370292"/>
    <lineage>
        <taxon>Eukaryota</taxon>
        <taxon>Fungi</taxon>
        <taxon>Dikarya</taxon>
        <taxon>Basidiomycota</taxon>
        <taxon>Agaricomycotina</taxon>
        <taxon>Agaricomycetes</taxon>
        <taxon>Thelephorales</taxon>
        <taxon>Thelephoraceae</taxon>
        <taxon>Thelephora</taxon>
    </lineage>
</organism>
<sequence length="282" mass="31649">MLFTSLFCCRSNSHHPDDPAEPSSSTQKQDPEPPTPKTEPYNAADVQSLFKAYADGDDPDTINAENFERLCTDANVPMEGPMPLILLWHTDAQDLGTIKRDQWTKAMQDSQISSLVTLRIFLGDMEELLLTTKPPIPQPSVTSIKGNKKPPGPPPYDRTQYYLYARDRSVAFAKLYSALFIIAKTGQSRNIDIEIAKAFWSVLLAPLYPIMTEVVEYITEKGSYKAVNKDVWSMMLEFCKSVNPNLDNYEADGAWPTLIDDFVAWKKERSGDKPAALTTDEA</sequence>
<gene>
    <name evidence="1" type="ORF">BDM02DRAFT_3154619</name>
</gene>
<evidence type="ECO:0000313" key="2">
    <source>
        <dbReference type="Proteomes" id="UP000886501"/>
    </source>
</evidence>
<protein>
    <submittedName>
        <fullName evidence="1">DUF298-domain-containing protein</fullName>
    </submittedName>
</protein>
<name>A0ACB6ZMP2_THEGA</name>
<keyword evidence="2" id="KW-1185">Reference proteome</keyword>
<proteinExistence type="predicted"/>
<dbReference type="EMBL" id="MU117980">
    <property type="protein sequence ID" value="KAF9650842.1"/>
    <property type="molecule type" value="Genomic_DNA"/>
</dbReference>